<reference evidence="1 2" key="1">
    <citation type="journal article" date="2019" name="Commun. Biol.">
        <title>The bagworm genome reveals a unique fibroin gene that provides high tensile strength.</title>
        <authorList>
            <person name="Kono N."/>
            <person name="Nakamura H."/>
            <person name="Ohtoshi R."/>
            <person name="Tomita M."/>
            <person name="Numata K."/>
            <person name="Arakawa K."/>
        </authorList>
    </citation>
    <scope>NUCLEOTIDE SEQUENCE [LARGE SCALE GENOMIC DNA]</scope>
</reference>
<accession>A0A4C2AFJ4</accession>
<proteinExistence type="predicted"/>
<protein>
    <submittedName>
        <fullName evidence="1">Uncharacterized protein</fullName>
    </submittedName>
</protein>
<dbReference type="STRING" id="151549.A0A4C2AFJ4"/>
<keyword evidence="2" id="KW-1185">Reference proteome</keyword>
<evidence type="ECO:0000313" key="1">
    <source>
        <dbReference type="EMBL" id="GBP98522.1"/>
    </source>
</evidence>
<gene>
    <name evidence="1" type="ORF">EVAR_93755_1</name>
</gene>
<comment type="caution">
    <text evidence="1">The sequence shown here is derived from an EMBL/GenBank/DDBJ whole genome shotgun (WGS) entry which is preliminary data.</text>
</comment>
<dbReference type="Gene3D" id="2.120.10.30">
    <property type="entry name" value="TolB, C-terminal domain"/>
    <property type="match status" value="1"/>
</dbReference>
<dbReference type="InterPro" id="IPR011042">
    <property type="entry name" value="6-blade_b-propeller_TolB-like"/>
</dbReference>
<evidence type="ECO:0000313" key="2">
    <source>
        <dbReference type="Proteomes" id="UP000299102"/>
    </source>
</evidence>
<dbReference type="OrthoDB" id="9990982at2759"/>
<dbReference type="EMBL" id="BGZK01003156">
    <property type="protein sequence ID" value="GBP98522.1"/>
    <property type="molecule type" value="Genomic_DNA"/>
</dbReference>
<name>A0A4C2AFJ4_EUMVA</name>
<organism evidence="1 2">
    <name type="scientific">Eumeta variegata</name>
    <name type="common">Bagworm moth</name>
    <name type="synonym">Eumeta japonica</name>
    <dbReference type="NCBI Taxonomy" id="151549"/>
    <lineage>
        <taxon>Eukaryota</taxon>
        <taxon>Metazoa</taxon>
        <taxon>Ecdysozoa</taxon>
        <taxon>Arthropoda</taxon>
        <taxon>Hexapoda</taxon>
        <taxon>Insecta</taxon>
        <taxon>Pterygota</taxon>
        <taxon>Neoptera</taxon>
        <taxon>Endopterygota</taxon>
        <taxon>Lepidoptera</taxon>
        <taxon>Glossata</taxon>
        <taxon>Ditrysia</taxon>
        <taxon>Tineoidea</taxon>
        <taxon>Psychidae</taxon>
        <taxon>Oiketicinae</taxon>
        <taxon>Eumeta</taxon>
    </lineage>
</organism>
<dbReference type="AlphaFoldDB" id="A0A4C2AFJ4"/>
<dbReference type="Proteomes" id="UP000299102">
    <property type="component" value="Unassembled WGS sequence"/>
</dbReference>
<sequence>MAAVSHLAIDWLSGNWYLVDEGREVMYMCEKMLVHCRLLVDHRLDKVRGFAIDPTRIDVLERLGGSAKRTTRRAGRKRAKRWPSPRLSWRADSGLDDGTRLLGGLYLTASNARTTTAVIAKQSGEDSWLNSWRSFRCSRGRWAPTWGERAVLVPHAQRGSPVRIPLSASANGCGRHRQRQPLERRVCAHLRNGLVRQPRARLCPRLPIGGGGHDCIRVRIDTYLLLAKGAPPMVRALSPSAHVSHGSRAAWNRCNRSRT</sequence>